<name>A0A5Q0H1G1_SACSY</name>
<organism evidence="2 3">
    <name type="scientific">Saccharothrix syringae</name>
    <name type="common">Nocardiopsis syringae</name>
    <dbReference type="NCBI Taxonomy" id="103733"/>
    <lineage>
        <taxon>Bacteria</taxon>
        <taxon>Bacillati</taxon>
        <taxon>Actinomycetota</taxon>
        <taxon>Actinomycetes</taxon>
        <taxon>Pseudonocardiales</taxon>
        <taxon>Pseudonocardiaceae</taxon>
        <taxon>Saccharothrix</taxon>
    </lineage>
</organism>
<proteinExistence type="predicted"/>
<dbReference type="EMBL" id="CP034550">
    <property type="protein sequence ID" value="QFZ19684.1"/>
    <property type="molecule type" value="Genomic_DNA"/>
</dbReference>
<dbReference type="RefSeq" id="WP_153278280.1">
    <property type="nucleotide sequence ID" value="NZ_CP034550.1"/>
</dbReference>
<evidence type="ECO:0008006" key="4">
    <source>
        <dbReference type="Google" id="ProtNLM"/>
    </source>
</evidence>
<feature type="region of interest" description="Disordered" evidence="1">
    <location>
        <begin position="1"/>
        <end position="61"/>
    </location>
</feature>
<protein>
    <recommendedName>
        <fullName evidence="4">CARDB domain-containing protein</fullName>
    </recommendedName>
</protein>
<feature type="compositionally biased region" description="Low complexity" evidence="1">
    <location>
        <begin position="93"/>
        <end position="112"/>
    </location>
</feature>
<feature type="region of interest" description="Disordered" evidence="1">
    <location>
        <begin position="85"/>
        <end position="118"/>
    </location>
</feature>
<accession>A0A5Q0H1G1</accession>
<feature type="compositionally biased region" description="Low complexity" evidence="1">
    <location>
        <begin position="18"/>
        <end position="46"/>
    </location>
</feature>
<dbReference type="AlphaFoldDB" id="A0A5Q0H1G1"/>
<keyword evidence="3" id="KW-1185">Reference proteome</keyword>
<sequence>MTTALCTGMSAGPTFGHDTTSPEPTATTEPTEPQPATAPGETTEPPTTDHPPADEPDPGVVDLRLEAWLDKAGYPIEEEVTVHARVTNVGTATASSPSRSRPWRSTRTMPTRPTTPPR</sequence>
<dbReference type="KEGG" id="ssyi:EKG83_21630"/>
<evidence type="ECO:0000313" key="2">
    <source>
        <dbReference type="EMBL" id="QFZ19684.1"/>
    </source>
</evidence>
<evidence type="ECO:0000256" key="1">
    <source>
        <dbReference type="SAM" id="MobiDB-lite"/>
    </source>
</evidence>
<evidence type="ECO:0000313" key="3">
    <source>
        <dbReference type="Proteomes" id="UP000325787"/>
    </source>
</evidence>
<reference evidence="3" key="1">
    <citation type="journal article" date="2021" name="Curr. Microbiol.">
        <title>Complete genome of nocamycin-producing strain Saccharothrix syringae NRRL B-16468 reveals the biosynthetic potential for secondary metabolites.</title>
        <authorList>
            <person name="Mo X."/>
            <person name="Yang S."/>
        </authorList>
    </citation>
    <scope>NUCLEOTIDE SEQUENCE [LARGE SCALE GENOMIC DNA]</scope>
    <source>
        <strain evidence="3">ATCC 51364 / DSM 43886 / JCM 6844 / KCTC 9398 / NBRC 14523 / NRRL B-16468 / INA 2240</strain>
    </source>
</reference>
<gene>
    <name evidence="2" type="ORF">EKG83_21630</name>
</gene>
<dbReference type="Proteomes" id="UP000325787">
    <property type="component" value="Chromosome"/>
</dbReference>